<evidence type="ECO:0008006" key="4">
    <source>
        <dbReference type="Google" id="ProtNLM"/>
    </source>
</evidence>
<keyword evidence="1" id="KW-0732">Signal</keyword>
<sequence>MKLQKNLFLLGTLLLGLKATTLLAQGCSDAGFCTLNSFKPHETTNTPQNQLKIGAFFGGADHNIAVWGNYIEYNRQLDASWSLDAKLTSLSQNGNGIATFGLGDLFLNANRIINPKLTATLGVKLPLQNGNATNNNNPLPMDYQSSLGTLDLVAGLGYKINKLHLVAAVQLPISQNKNQFLAEVYPTNANLRLFQSTNNFKRSGDVLLRIAYPFELTQKLQFTASALPIYHLKNDQYTDLMGTSKTISGSQGITLNANMYFDYKINEKNALQLNIGSPLKVREARPDGLTRSFVANLEYKYQF</sequence>
<dbReference type="Proteomes" id="UP000220828">
    <property type="component" value="Unassembled WGS sequence"/>
</dbReference>
<protein>
    <recommendedName>
        <fullName evidence="4">Outer membrane beta-barrel porin/alpha-amylase</fullName>
    </recommendedName>
</protein>
<dbReference type="AlphaFoldDB" id="A0A2H3KCD6"/>
<dbReference type="OrthoDB" id="1119914at2"/>
<reference evidence="2 3" key="1">
    <citation type="submission" date="2017-09" db="EMBL/GenBank/DDBJ databases">
        <title>Whole genomes of Flavobacteriaceae.</title>
        <authorList>
            <person name="Stine C."/>
            <person name="Li C."/>
            <person name="Tadesse D."/>
        </authorList>
    </citation>
    <scope>NUCLEOTIDE SEQUENCE [LARGE SCALE GENOMIC DNA]</scope>
    <source>
        <strain evidence="2 3">ATCC 35036</strain>
    </source>
</reference>
<evidence type="ECO:0000256" key="1">
    <source>
        <dbReference type="SAM" id="SignalP"/>
    </source>
</evidence>
<feature type="signal peptide" evidence="1">
    <location>
        <begin position="1"/>
        <end position="24"/>
    </location>
</feature>
<feature type="chain" id="PRO_5013769877" description="Outer membrane beta-barrel porin/alpha-amylase" evidence="1">
    <location>
        <begin position="25"/>
        <end position="303"/>
    </location>
</feature>
<comment type="caution">
    <text evidence="2">The sequence shown here is derived from an EMBL/GenBank/DDBJ whole genome shotgun (WGS) entry which is preliminary data.</text>
</comment>
<evidence type="ECO:0000313" key="2">
    <source>
        <dbReference type="EMBL" id="PDS25012.1"/>
    </source>
</evidence>
<evidence type="ECO:0000313" key="3">
    <source>
        <dbReference type="Proteomes" id="UP000220828"/>
    </source>
</evidence>
<dbReference type="EMBL" id="PCMW01000033">
    <property type="protein sequence ID" value="PDS25012.1"/>
    <property type="molecule type" value="Genomic_DNA"/>
</dbReference>
<accession>A0A2H3KCD6</accession>
<dbReference type="RefSeq" id="WP_097553877.1">
    <property type="nucleotide sequence ID" value="NZ_PCMW01000033.1"/>
</dbReference>
<gene>
    <name evidence="2" type="ORF">B0A77_06035</name>
</gene>
<name>A0A2H3KCD6_9FLAO</name>
<proteinExistence type="predicted"/>
<organism evidence="2 3">
    <name type="scientific">Flavobacterium branchiophilum</name>
    <dbReference type="NCBI Taxonomy" id="55197"/>
    <lineage>
        <taxon>Bacteria</taxon>
        <taxon>Pseudomonadati</taxon>
        <taxon>Bacteroidota</taxon>
        <taxon>Flavobacteriia</taxon>
        <taxon>Flavobacteriales</taxon>
        <taxon>Flavobacteriaceae</taxon>
        <taxon>Flavobacterium</taxon>
    </lineage>
</organism>